<keyword evidence="4" id="KW-1185">Reference proteome</keyword>
<dbReference type="RefSeq" id="WP_010795754.1">
    <property type="nucleotide sequence ID" value="NZ_CP069262.1"/>
</dbReference>
<organism evidence="2 3">
    <name type="scientific">Pseudomonas luteola</name>
    <dbReference type="NCBI Taxonomy" id="47886"/>
    <lineage>
        <taxon>Bacteria</taxon>
        <taxon>Pseudomonadati</taxon>
        <taxon>Pseudomonadota</taxon>
        <taxon>Gammaproteobacteria</taxon>
        <taxon>Pseudomonadales</taxon>
        <taxon>Pseudomonadaceae</taxon>
        <taxon>Pseudomonas</taxon>
    </lineage>
</organism>
<proteinExistence type="predicted"/>
<sequence>MSSNVEVLDRTIQQTNLWLDDIATHLGASDRQTAYHALRAVLLSVRDRIGIDNAAHLAAQLPLMIRGIFYENFHPAGTPTQEDTQDAFLKKISSLVSPSIDLDPHKAAKSVLRVLYERIDPNEVAKVASLFPMPLRSLWPEDTGVPGTREGEA</sequence>
<dbReference type="InterPro" id="IPR018727">
    <property type="entry name" value="DUF2267"/>
</dbReference>
<dbReference type="Proteomes" id="UP000250443">
    <property type="component" value="Unassembled WGS sequence"/>
</dbReference>
<dbReference type="Gene3D" id="1.10.490.110">
    <property type="entry name" value="Uncharacterized conserved protein DUF2267"/>
    <property type="match status" value="1"/>
</dbReference>
<gene>
    <name evidence="1" type="ORF">IRZ65_13815</name>
    <name evidence="2" type="ORF">NCTC11842_04000</name>
</gene>
<reference evidence="2 3" key="1">
    <citation type="submission" date="2018-06" db="EMBL/GenBank/DDBJ databases">
        <authorList>
            <consortium name="Pathogen Informatics"/>
            <person name="Doyle S."/>
        </authorList>
    </citation>
    <scope>NUCLEOTIDE SEQUENCE [LARGE SCALE GENOMIC DNA]</scope>
    <source>
        <strain evidence="2 3">NCTC11842</strain>
    </source>
</reference>
<dbReference type="InterPro" id="IPR038282">
    <property type="entry name" value="DUF2267_sf"/>
</dbReference>
<protein>
    <submittedName>
        <fullName evidence="1">DUF2267 domain-containing protein</fullName>
    </submittedName>
    <submittedName>
        <fullName evidence="2">Uncharacterized conserved protein (DUF2267)</fullName>
    </submittedName>
</protein>
<dbReference type="Proteomes" id="UP000626180">
    <property type="component" value="Unassembled WGS sequence"/>
</dbReference>
<dbReference type="EMBL" id="UAUF01000014">
    <property type="protein sequence ID" value="SPZ11746.1"/>
    <property type="molecule type" value="Genomic_DNA"/>
</dbReference>
<evidence type="ECO:0000313" key="4">
    <source>
        <dbReference type="Proteomes" id="UP000626180"/>
    </source>
</evidence>
<dbReference type="Pfam" id="PF10025">
    <property type="entry name" value="DUF2267"/>
    <property type="match status" value="1"/>
</dbReference>
<accession>A0A2X2D223</accession>
<evidence type="ECO:0000313" key="1">
    <source>
        <dbReference type="EMBL" id="MBF8641759.1"/>
    </source>
</evidence>
<reference evidence="1 4" key="2">
    <citation type="submission" date="2020-10" db="EMBL/GenBank/DDBJ databases">
        <title>Genome sequences of Pseudomonas isolates.</title>
        <authorList>
            <person name="Wessels L."/>
            <person name="Reich F."/>
            <person name="Hammerl J."/>
        </authorList>
    </citation>
    <scope>NUCLEOTIDE SEQUENCE [LARGE SCALE GENOMIC DNA]</scope>
    <source>
        <strain evidence="1 4">20-MO00624-0</strain>
    </source>
</reference>
<name>A0A2X2D223_PSELU</name>
<dbReference type="AlphaFoldDB" id="A0A2X2D223"/>
<evidence type="ECO:0000313" key="2">
    <source>
        <dbReference type="EMBL" id="SPZ11746.1"/>
    </source>
</evidence>
<evidence type="ECO:0000313" key="3">
    <source>
        <dbReference type="Proteomes" id="UP000250443"/>
    </source>
</evidence>
<dbReference type="EMBL" id="JADMCD010000007">
    <property type="protein sequence ID" value="MBF8641759.1"/>
    <property type="molecule type" value="Genomic_DNA"/>
</dbReference>